<evidence type="ECO:0000256" key="4">
    <source>
        <dbReference type="SAM" id="MobiDB-lite"/>
    </source>
</evidence>
<dbReference type="GO" id="GO:0000122">
    <property type="term" value="P:negative regulation of transcription by RNA polymerase II"/>
    <property type="evidence" value="ECO:0007669"/>
    <property type="project" value="TreeGrafter"/>
</dbReference>
<evidence type="ECO:0000313" key="6">
    <source>
        <dbReference type="Proteomes" id="UP000019478"/>
    </source>
</evidence>
<keyword evidence="3" id="KW-0862">Zinc</keyword>
<accession>W9XME1</accession>
<feature type="region of interest" description="Disordered" evidence="4">
    <location>
        <begin position="132"/>
        <end position="161"/>
    </location>
</feature>
<evidence type="ECO:0008006" key="7">
    <source>
        <dbReference type="Google" id="ProtNLM"/>
    </source>
</evidence>
<feature type="compositionally biased region" description="Polar residues" evidence="4">
    <location>
        <begin position="34"/>
        <end position="45"/>
    </location>
</feature>
<gene>
    <name evidence="5" type="ORF">A1O3_07643</name>
</gene>
<dbReference type="PROSITE" id="PS01359">
    <property type="entry name" value="ZF_PHD_1"/>
    <property type="match status" value="1"/>
</dbReference>
<dbReference type="HOGENOM" id="CLU_138294_0_0_1"/>
<feature type="non-terminal residue" evidence="5">
    <location>
        <position position="161"/>
    </location>
</feature>
<protein>
    <recommendedName>
        <fullName evidence="7">RING-type domain-containing protein</fullName>
    </recommendedName>
</protein>
<dbReference type="InterPro" id="IPR013083">
    <property type="entry name" value="Znf_RING/FYVE/PHD"/>
</dbReference>
<dbReference type="GO" id="GO:0005634">
    <property type="term" value="C:nucleus"/>
    <property type="evidence" value="ECO:0007669"/>
    <property type="project" value="TreeGrafter"/>
</dbReference>
<dbReference type="PANTHER" id="PTHR12360:SF12">
    <property type="entry name" value="TRANSCRIPTIONAL REPRESSOR NF-X1"/>
    <property type="match status" value="1"/>
</dbReference>
<dbReference type="eggNOG" id="KOG1952">
    <property type="taxonomic scope" value="Eukaryota"/>
</dbReference>
<dbReference type="STRING" id="1182542.W9XME1"/>
<dbReference type="PANTHER" id="PTHR12360">
    <property type="entry name" value="NUCLEAR TRANSCRIPTION FACTOR, X-BOX BINDING 1 NFX1"/>
    <property type="match status" value="1"/>
</dbReference>
<dbReference type="EMBL" id="AMGY01000006">
    <property type="protein sequence ID" value="EXJ81353.1"/>
    <property type="molecule type" value="Genomic_DNA"/>
</dbReference>
<keyword evidence="6" id="KW-1185">Reference proteome</keyword>
<reference evidence="5 6" key="1">
    <citation type="submission" date="2013-03" db="EMBL/GenBank/DDBJ databases">
        <title>The Genome Sequence of Capronia epimyces CBS 606.96.</title>
        <authorList>
            <consortium name="The Broad Institute Genomics Platform"/>
            <person name="Cuomo C."/>
            <person name="de Hoog S."/>
            <person name="Gorbushina A."/>
            <person name="Walker B."/>
            <person name="Young S.K."/>
            <person name="Zeng Q."/>
            <person name="Gargeya S."/>
            <person name="Fitzgerald M."/>
            <person name="Haas B."/>
            <person name="Abouelleil A."/>
            <person name="Allen A.W."/>
            <person name="Alvarado L."/>
            <person name="Arachchi H.M."/>
            <person name="Berlin A.M."/>
            <person name="Chapman S.B."/>
            <person name="Gainer-Dewar J."/>
            <person name="Goldberg J."/>
            <person name="Griggs A."/>
            <person name="Gujja S."/>
            <person name="Hansen M."/>
            <person name="Howarth C."/>
            <person name="Imamovic A."/>
            <person name="Ireland A."/>
            <person name="Larimer J."/>
            <person name="McCowan C."/>
            <person name="Murphy C."/>
            <person name="Pearson M."/>
            <person name="Poon T.W."/>
            <person name="Priest M."/>
            <person name="Roberts A."/>
            <person name="Saif S."/>
            <person name="Shea T."/>
            <person name="Sisk P."/>
            <person name="Sykes S."/>
            <person name="Wortman J."/>
            <person name="Nusbaum C."/>
            <person name="Birren B."/>
        </authorList>
    </citation>
    <scope>NUCLEOTIDE SEQUENCE [LARGE SCALE GENOMIC DNA]</scope>
    <source>
        <strain evidence="5 6">CBS 606.96</strain>
    </source>
</reference>
<organism evidence="5 6">
    <name type="scientific">Capronia epimyces CBS 606.96</name>
    <dbReference type="NCBI Taxonomy" id="1182542"/>
    <lineage>
        <taxon>Eukaryota</taxon>
        <taxon>Fungi</taxon>
        <taxon>Dikarya</taxon>
        <taxon>Ascomycota</taxon>
        <taxon>Pezizomycotina</taxon>
        <taxon>Eurotiomycetes</taxon>
        <taxon>Chaetothyriomycetidae</taxon>
        <taxon>Chaetothyriales</taxon>
        <taxon>Herpotrichiellaceae</taxon>
        <taxon>Capronia</taxon>
    </lineage>
</organism>
<dbReference type="InterPro" id="IPR034078">
    <property type="entry name" value="NFX1_fam"/>
</dbReference>
<evidence type="ECO:0000256" key="1">
    <source>
        <dbReference type="ARBA" id="ARBA00022723"/>
    </source>
</evidence>
<dbReference type="InterPro" id="IPR019786">
    <property type="entry name" value="Zinc_finger_PHD-type_CS"/>
</dbReference>
<sequence>TRTAAGRAFGGQLTRLHGEAPAFVPASVSAGALSTTSSQATNTKPHSPHTSKKGLSRPTPQTQGRKAPVARSTAPDIATRIHEDILHNLYECAICTNEIGRHSKVWSCRTCWTVFHIGCIKRWSKNEGSAVHRPVAQENQETPAEKQWRCPGCNLPKDTSP</sequence>
<dbReference type="OrthoDB" id="6512771at2759"/>
<dbReference type="GeneID" id="19171741"/>
<dbReference type="GO" id="GO:0008270">
    <property type="term" value="F:zinc ion binding"/>
    <property type="evidence" value="ECO:0007669"/>
    <property type="project" value="UniProtKB-KW"/>
</dbReference>
<evidence type="ECO:0000313" key="5">
    <source>
        <dbReference type="EMBL" id="EXJ81353.1"/>
    </source>
</evidence>
<keyword evidence="2" id="KW-0863">Zinc-finger</keyword>
<dbReference type="AlphaFoldDB" id="W9XME1"/>
<dbReference type="Gene3D" id="3.30.40.10">
    <property type="entry name" value="Zinc/RING finger domain, C3HC4 (zinc finger)"/>
    <property type="match status" value="1"/>
</dbReference>
<dbReference type="SUPFAM" id="SSF57850">
    <property type="entry name" value="RING/U-box"/>
    <property type="match status" value="1"/>
</dbReference>
<feature type="region of interest" description="Disordered" evidence="4">
    <location>
        <begin position="34"/>
        <end position="75"/>
    </location>
</feature>
<dbReference type="GO" id="GO:0000977">
    <property type="term" value="F:RNA polymerase II transcription regulatory region sequence-specific DNA binding"/>
    <property type="evidence" value="ECO:0007669"/>
    <property type="project" value="TreeGrafter"/>
</dbReference>
<feature type="non-terminal residue" evidence="5">
    <location>
        <position position="1"/>
    </location>
</feature>
<dbReference type="Proteomes" id="UP000019478">
    <property type="component" value="Unassembled WGS sequence"/>
</dbReference>
<name>W9XME1_9EURO</name>
<evidence type="ECO:0000256" key="2">
    <source>
        <dbReference type="ARBA" id="ARBA00022771"/>
    </source>
</evidence>
<keyword evidence="1" id="KW-0479">Metal-binding</keyword>
<proteinExistence type="predicted"/>
<evidence type="ECO:0000256" key="3">
    <source>
        <dbReference type="ARBA" id="ARBA00022833"/>
    </source>
</evidence>
<feature type="compositionally biased region" description="Basic residues" evidence="4">
    <location>
        <begin position="46"/>
        <end position="55"/>
    </location>
</feature>
<dbReference type="GO" id="GO:0000981">
    <property type="term" value="F:DNA-binding transcription factor activity, RNA polymerase II-specific"/>
    <property type="evidence" value="ECO:0007669"/>
    <property type="project" value="TreeGrafter"/>
</dbReference>
<comment type="caution">
    <text evidence="5">The sequence shown here is derived from an EMBL/GenBank/DDBJ whole genome shotgun (WGS) entry which is preliminary data.</text>
</comment>
<dbReference type="RefSeq" id="XP_007735941.1">
    <property type="nucleotide sequence ID" value="XM_007737751.1"/>
</dbReference>
<dbReference type="CDD" id="cd16492">
    <property type="entry name" value="RING-CH-C4HC3_NFX1-like"/>
    <property type="match status" value="1"/>
</dbReference>